<sequence>MVRFDLFNEILSTIKRTLPSARRARRDSFGSQTSQDSQRSQDIPARHVDPKKLAQCLSTKFNPDEVAVDVRKLTASEHDAEY</sequence>
<dbReference type="Proteomes" id="UP000070720">
    <property type="component" value="Chromosome 1"/>
</dbReference>
<protein>
    <submittedName>
        <fullName evidence="2">Chromosome 1, complete genome</fullName>
    </submittedName>
</protein>
<feature type="compositionally biased region" description="Low complexity" evidence="1">
    <location>
        <begin position="31"/>
        <end position="42"/>
    </location>
</feature>
<dbReference type="VEuPathDB" id="FungiDB:FGRAMPH1_01G05185"/>
<evidence type="ECO:0000313" key="3">
    <source>
        <dbReference type="EnsemblFungi" id="CEF74398"/>
    </source>
</evidence>
<feature type="region of interest" description="Disordered" evidence="1">
    <location>
        <begin position="20"/>
        <end position="49"/>
    </location>
</feature>
<gene>
    <name evidence="2" type="ORF">FGRAMPH1_01T05185</name>
</gene>
<organism evidence="2 4">
    <name type="scientific">Gibberella zeae (strain ATCC MYA-4620 / CBS 123657 / FGSC 9075 / NRRL 31084 / PH-1)</name>
    <name type="common">Wheat head blight fungus</name>
    <name type="synonym">Fusarium graminearum</name>
    <dbReference type="NCBI Taxonomy" id="229533"/>
    <lineage>
        <taxon>Eukaryota</taxon>
        <taxon>Fungi</taxon>
        <taxon>Dikarya</taxon>
        <taxon>Ascomycota</taxon>
        <taxon>Pezizomycotina</taxon>
        <taxon>Sordariomycetes</taxon>
        <taxon>Hypocreomycetidae</taxon>
        <taxon>Hypocreales</taxon>
        <taxon>Nectriaceae</taxon>
        <taxon>Fusarium</taxon>
    </lineage>
</organism>
<keyword evidence="4" id="KW-1185">Reference proteome</keyword>
<evidence type="ECO:0000313" key="4">
    <source>
        <dbReference type="Proteomes" id="UP000070720"/>
    </source>
</evidence>
<reference evidence="3 4" key="1">
    <citation type="journal article" date="2007" name="Science">
        <title>The Fusarium graminearum genome reveals a link between localized polymorphism and pathogen specialization.</title>
        <authorList>
            <person name="Cuomo C.A."/>
            <person name="Gueldener U."/>
            <person name="Xu J.-R."/>
            <person name="Trail F."/>
            <person name="Turgeon B.G."/>
            <person name="Di Pietro A."/>
            <person name="Walton J.D."/>
            <person name="Ma L.-J."/>
            <person name="Baker S.E."/>
            <person name="Rep M."/>
            <person name="Adam G."/>
            <person name="Antoniw J."/>
            <person name="Baldwin T."/>
            <person name="Calvo S.E."/>
            <person name="Chang Y.-L."/>
            <person name="DeCaprio D."/>
            <person name="Gale L.R."/>
            <person name="Gnerre S."/>
            <person name="Goswami R.S."/>
            <person name="Hammond-Kosack K."/>
            <person name="Harris L.J."/>
            <person name="Hilburn K."/>
            <person name="Kennell J.C."/>
            <person name="Kroken S."/>
            <person name="Magnuson J.K."/>
            <person name="Mannhaupt G."/>
            <person name="Mauceli E.W."/>
            <person name="Mewes H.-W."/>
            <person name="Mitterbauer R."/>
            <person name="Muehlbauer G."/>
            <person name="Muensterkoetter M."/>
            <person name="Nelson D."/>
            <person name="O'Donnell K."/>
            <person name="Ouellet T."/>
            <person name="Qi W."/>
            <person name="Quesneville H."/>
            <person name="Roncero M.I.G."/>
            <person name="Seong K.-Y."/>
            <person name="Tetko I.V."/>
            <person name="Urban M."/>
            <person name="Waalwijk C."/>
            <person name="Ward T.J."/>
            <person name="Yao J."/>
            <person name="Birren B.W."/>
            <person name="Kistler H.C."/>
        </authorList>
    </citation>
    <scope>NUCLEOTIDE SEQUENCE [LARGE SCALE GENOMIC DNA]</scope>
    <source>
        <strain evidence="4">ATCC MYA-4620 / CBS 123657 / FGSC 9075 / NRRL 31084 / PH-1</strain>
        <strain evidence="3">PH-1 / ATCC MYA-4620 / FGSC 9075 / NRRL 31084</strain>
    </source>
</reference>
<dbReference type="EnsemblFungi" id="CEF74398">
    <property type="protein sequence ID" value="CEF74398"/>
    <property type="gene ID" value="FGRRES_20068"/>
</dbReference>
<evidence type="ECO:0000256" key="1">
    <source>
        <dbReference type="SAM" id="MobiDB-lite"/>
    </source>
</evidence>
<accession>A0A0E0RT23</accession>
<dbReference type="AlphaFoldDB" id="A0A098D622"/>
<accession>A0A098D622</accession>
<reference evidence="3" key="4">
    <citation type="submission" date="2017-01" db="UniProtKB">
        <authorList>
            <consortium name="EnsemblFungi"/>
        </authorList>
    </citation>
    <scope>IDENTIFICATION</scope>
    <source>
        <strain evidence="3">PH-1 / ATCC MYA-4620 / FGSC 9075 / NRRL 31084</strain>
    </source>
</reference>
<dbReference type="InParanoid" id="A0A098D622"/>
<name>A0A098D622_GIBZE</name>
<proteinExistence type="predicted"/>
<reference evidence="3 4" key="2">
    <citation type="journal article" date="2010" name="Nature">
        <title>Comparative genomics reveals mobile pathogenicity chromosomes in Fusarium.</title>
        <authorList>
            <person name="Ma L.J."/>
            <person name="van der Does H.C."/>
            <person name="Borkovich K.A."/>
            <person name="Coleman J.J."/>
            <person name="Daboussi M.J."/>
            <person name="Di Pietro A."/>
            <person name="Dufresne M."/>
            <person name="Freitag M."/>
            <person name="Grabherr M."/>
            <person name="Henrissat B."/>
            <person name="Houterman P.M."/>
            <person name="Kang S."/>
            <person name="Shim W.B."/>
            <person name="Woloshuk C."/>
            <person name="Xie X."/>
            <person name="Xu J.R."/>
            <person name="Antoniw J."/>
            <person name="Baker S.E."/>
            <person name="Bluhm B.H."/>
            <person name="Breakspear A."/>
            <person name="Brown D.W."/>
            <person name="Butchko R.A."/>
            <person name="Chapman S."/>
            <person name="Coulson R."/>
            <person name="Coutinho P.M."/>
            <person name="Danchin E.G."/>
            <person name="Diener A."/>
            <person name="Gale L.R."/>
            <person name="Gardiner D.M."/>
            <person name="Goff S."/>
            <person name="Hammond-Kosack K.E."/>
            <person name="Hilburn K."/>
            <person name="Hua-Van A."/>
            <person name="Jonkers W."/>
            <person name="Kazan K."/>
            <person name="Kodira C.D."/>
            <person name="Koehrsen M."/>
            <person name="Kumar L."/>
            <person name="Lee Y.H."/>
            <person name="Li L."/>
            <person name="Manners J.M."/>
            <person name="Miranda-Saavedra D."/>
            <person name="Mukherjee M."/>
            <person name="Park G."/>
            <person name="Park J."/>
            <person name="Park S.Y."/>
            <person name="Proctor R.H."/>
            <person name="Regev A."/>
            <person name="Ruiz-Roldan M.C."/>
            <person name="Sain D."/>
            <person name="Sakthikumar S."/>
            <person name="Sykes S."/>
            <person name="Schwartz D.C."/>
            <person name="Turgeon B.G."/>
            <person name="Wapinski I."/>
            <person name="Yoder O."/>
            <person name="Young S."/>
            <person name="Zeng Q."/>
            <person name="Zhou S."/>
            <person name="Galagan J."/>
            <person name="Cuomo C.A."/>
            <person name="Kistler H.C."/>
            <person name="Rep M."/>
        </authorList>
    </citation>
    <scope>GENOME REANNOTATION</scope>
    <source>
        <strain evidence="4">ATCC MYA-4620 / CBS 123657 / FGSC 9075 / NRRL 31084 / PH-1</strain>
        <strain evidence="3">PH-1 / ATCC MYA-4620 / FGSC 9075 / NRRL 31084</strain>
    </source>
</reference>
<evidence type="ECO:0000313" key="2">
    <source>
        <dbReference type="EMBL" id="CEF74398.1"/>
    </source>
</evidence>
<reference evidence="2 4" key="3">
    <citation type="journal article" date="2015" name="BMC Genomics">
        <title>The completed genome sequence of the pathogenic ascomycete fungus Fusarium graminearum.</title>
        <authorList>
            <person name="King R."/>
            <person name="Urban M."/>
            <person name="Hammond-Kosack M.C."/>
            <person name="Hassani-Pak K."/>
            <person name="Hammond-Kosack K.E."/>
        </authorList>
    </citation>
    <scope>NUCLEOTIDE SEQUENCE [LARGE SCALE GENOMIC DNA]</scope>
    <source>
        <strain evidence="4">ATCC MYA-4620 / CBS 123657 / FGSC 9075 / NRRL 31084 / PH-1</strain>
        <strain evidence="2">PH-1</strain>
    </source>
</reference>
<dbReference type="EMBL" id="HG970332">
    <property type="protein sequence ID" value="CEF74398.1"/>
    <property type="molecule type" value="Genomic_DNA"/>
</dbReference>